<keyword evidence="4" id="KW-1185">Reference proteome</keyword>
<dbReference type="PANTHER" id="PTHR10188:SF42">
    <property type="entry name" value="SI:CH211-256M1.8"/>
    <property type="match status" value="1"/>
</dbReference>
<dbReference type="InterPro" id="IPR029055">
    <property type="entry name" value="Ntn_hydrolases_N"/>
</dbReference>
<dbReference type="GO" id="GO:0005737">
    <property type="term" value="C:cytoplasm"/>
    <property type="evidence" value="ECO:0007669"/>
    <property type="project" value="TreeGrafter"/>
</dbReference>
<evidence type="ECO:0000256" key="1">
    <source>
        <dbReference type="ARBA" id="ARBA00010872"/>
    </source>
</evidence>
<dbReference type="CDD" id="cd04701">
    <property type="entry name" value="Asparaginase_2"/>
    <property type="match status" value="1"/>
</dbReference>
<dbReference type="InterPro" id="IPR000246">
    <property type="entry name" value="Peptidase_T2"/>
</dbReference>
<name>A0A672FLZ5_SALFA</name>
<evidence type="ECO:0000313" key="4">
    <source>
        <dbReference type="Proteomes" id="UP000472267"/>
    </source>
</evidence>
<dbReference type="GO" id="GO:0016787">
    <property type="term" value="F:hydrolase activity"/>
    <property type="evidence" value="ECO:0007669"/>
    <property type="project" value="InterPro"/>
</dbReference>
<dbReference type="OMA" id="KPMRAEY"/>
<dbReference type="GO" id="GO:0033345">
    <property type="term" value="P:L-asparagine catabolic process via L-aspartate"/>
    <property type="evidence" value="ECO:0007669"/>
    <property type="project" value="TreeGrafter"/>
</dbReference>
<reference evidence="3" key="1">
    <citation type="submission" date="2019-06" db="EMBL/GenBank/DDBJ databases">
        <authorList>
            <consortium name="Wellcome Sanger Institute Data Sharing"/>
        </authorList>
    </citation>
    <scope>NUCLEOTIDE SEQUENCE [LARGE SCALE GENOMIC DNA]</scope>
</reference>
<evidence type="ECO:0000256" key="2">
    <source>
        <dbReference type="PIRSR" id="PIRSR600246-1"/>
    </source>
</evidence>
<dbReference type="Ensembl" id="ENSSFAT00005008010.1">
    <property type="protein sequence ID" value="ENSSFAP00005007618.1"/>
    <property type="gene ID" value="ENSSFAG00005004510.1"/>
</dbReference>
<dbReference type="PANTHER" id="PTHR10188">
    <property type="entry name" value="L-ASPARAGINASE"/>
    <property type="match status" value="1"/>
</dbReference>
<evidence type="ECO:0008006" key="5">
    <source>
        <dbReference type="Google" id="ProtNLM"/>
    </source>
</evidence>
<accession>A0A672FLZ5</accession>
<dbReference type="Pfam" id="PF01112">
    <property type="entry name" value="Asparaginase_2"/>
    <property type="match status" value="1"/>
</dbReference>
<reference evidence="3" key="3">
    <citation type="submission" date="2025-09" db="UniProtKB">
        <authorList>
            <consortium name="Ensembl"/>
        </authorList>
    </citation>
    <scope>IDENTIFICATION</scope>
</reference>
<dbReference type="Gene3D" id="3.60.20.30">
    <property type="entry name" value="(Glycosyl)asparaginase"/>
    <property type="match status" value="1"/>
</dbReference>
<dbReference type="InParanoid" id="A0A672FLZ5"/>
<proteinExistence type="inferred from homology"/>
<comment type="similarity">
    <text evidence="1">Belongs to the Ntn-hydrolase family.</text>
</comment>
<dbReference type="Proteomes" id="UP000472267">
    <property type="component" value="Chromosome 4"/>
</dbReference>
<feature type="active site" description="Nucleophile" evidence="2">
    <location>
        <position position="171"/>
    </location>
</feature>
<dbReference type="SUPFAM" id="SSF56235">
    <property type="entry name" value="N-terminal nucleophile aminohydrolases (Ntn hydrolases)"/>
    <property type="match status" value="1"/>
</dbReference>
<dbReference type="AlphaFoldDB" id="A0A672FLZ5"/>
<sequence length="304" mass="31752">MNPDYMLIIHGGAGEDMMLNPQVIGVIEFALQTALTLGSQVLQQGGKSLEAVQRSVEALEDCFLFNAGKGSVLNKDGKNEMEATIVDGATSRTGSVACVQGVKNPIRAARCVMENSSHSLMVGDGAEEFLQKLEKKEKPVGPEYFYTDIRHKELMAKLGGGSTSTNNHPQTVGAVALDCRDGLAAASSTGGLVGKLKGRVGDTAVVGAGIYADDKLAITCSGDGDVFLRNTVAQKIASLYYHKGHSLRQACREVMNENLKGVCAGVIAVDIKGDAVIETNGGVMSVASARGAAVCFGTAPTSWP</sequence>
<reference evidence="3" key="2">
    <citation type="submission" date="2025-08" db="UniProtKB">
        <authorList>
            <consortium name="Ensembl"/>
        </authorList>
    </citation>
    <scope>IDENTIFICATION</scope>
</reference>
<evidence type="ECO:0000313" key="3">
    <source>
        <dbReference type="Ensembl" id="ENSSFAP00005007618.1"/>
    </source>
</evidence>
<organism evidence="3 4">
    <name type="scientific">Salarias fasciatus</name>
    <name type="common">Jewelled blenny</name>
    <name type="synonym">Blennius fasciatus</name>
    <dbReference type="NCBI Taxonomy" id="181472"/>
    <lineage>
        <taxon>Eukaryota</taxon>
        <taxon>Metazoa</taxon>
        <taxon>Chordata</taxon>
        <taxon>Craniata</taxon>
        <taxon>Vertebrata</taxon>
        <taxon>Euteleostomi</taxon>
        <taxon>Actinopterygii</taxon>
        <taxon>Neopterygii</taxon>
        <taxon>Teleostei</taxon>
        <taxon>Neoteleostei</taxon>
        <taxon>Acanthomorphata</taxon>
        <taxon>Ovalentaria</taxon>
        <taxon>Blenniimorphae</taxon>
        <taxon>Blenniiformes</taxon>
        <taxon>Blennioidei</taxon>
        <taxon>Blenniidae</taxon>
        <taxon>Salariinae</taxon>
        <taxon>Salarias</taxon>
    </lineage>
</organism>
<protein>
    <recommendedName>
        <fullName evidence="5">Isoaspartyl peptidase/L-asparaginase</fullName>
    </recommendedName>
</protein>